<keyword evidence="3" id="KW-1185">Reference proteome</keyword>
<proteinExistence type="predicted"/>
<dbReference type="Proteomes" id="UP001577267">
    <property type="component" value="Unassembled WGS sequence"/>
</dbReference>
<comment type="caution">
    <text evidence="2">The sequence shown here is derived from an EMBL/GenBank/DDBJ whole genome shotgun (WGS) entry which is preliminary data.</text>
</comment>
<name>A0ABV4ZVC1_9ACTN</name>
<reference evidence="2 3" key="1">
    <citation type="submission" date="2024-09" db="EMBL/GenBank/DDBJ databases">
        <title>Draft genome sequence of multifaceted antimicrobials producing Streptomyces sp. strain FH1.</title>
        <authorList>
            <person name="Hassan F."/>
            <person name="Ali H."/>
            <person name="Hassan N."/>
            <person name="Nawaz A."/>
        </authorList>
    </citation>
    <scope>NUCLEOTIDE SEQUENCE [LARGE SCALE GENOMIC DNA]</scope>
    <source>
        <strain evidence="2 3">FH1</strain>
    </source>
</reference>
<feature type="region of interest" description="Disordered" evidence="1">
    <location>
        <begin position="1"/>
        <end position="43"/>
    </location>
</feature>
<accession>A0ABV4ZVC1</accession>
<gene>
    <name evidence="2" type="ORF">ACE11A_21775</name>
</gene>
<protein>
    <submittedName>
        <fullName evidence="2">Uncharacterized protein</fullName>
    </submittedName>
</protein>
<evidence type="ECO:0000313" key="3">
    <source>
        <dbReference type="Proteomes" id="UP001577267"/>
    </source>
</evidence>
<dbReference type="RefSeq" id="WP_375065167.1">
    <property type="nucleotide sequence ID" value="NZ_JBHGBT010000024.1"/>
</dbReference>
<dbReference type="EMBL" id="JBHGBT010000024">
    <property type="protein sequence ID" value="MFB4196976.1"/>
    <property type="molecule type" value="Genomic_DNA"/>
</dbReference>
<evidence type="ECO:0000313" key="2">
    <source>
        <dbReference type="EMBL" id="MFB4196976.1"/>
    </source>
</evidence>
<evidence type="ECO:0000256" key="1">
    <source>
        <dbReference type="SAM" id="MobiDB-lite"/>
    </source>
</evidence>
<organism evidence="2 3">
    <name type="scientific">Streptomyces carpaticus</name>
    <dbReference type="NCBI Taxonomy" id="285558"/>
    <lineage>
        <taxon>Bacteria</taxon>
        <taxon>Bacillati</taxon>
        <taxon>Actinomycetota</taxon>
        <taxon>Actinomycetes</taxon>
        <taxon>Kitasatosporales</taxon>
        <taxon>Streptomycetaceae</taxon>
        <taxon>Streptomyces</taxon>
    </lineage>
</organism>
<sequence length="432" mass="45949">MTPSPQSCAPAPGHRRAHGNWNGTDRTTRPPTRTPQEPDIDTPRRTVLRRLAALGGVAALAIGTSGCSLIQQAQTGFSVSGAVDQLLSWEGLSLQATLDATPDEMYDYLLRLAARDGGPEPSMDDARLLADMELLAVVGDPEREIRLKDRRNADPLAGAVALNFGGLDAVGVKNILGRTFVRVSVDTVVRDVYRGGEAANAEAAHFVRDAGALPDSLRVARDALRGAWVEVDPYQYDEYARAVSDHTLLGAEQAQVFAAAMSEGGNTLDPAGQWRFAADLGAALRSGATLERAGQERGAELVDVRLPAGQAQRALSPLLTLLTEQGARFGLPPVFHPPADPDERVTARLAIRNGVLSEVAFDLGQFGGAGAGELPLRMTLTGGSAISLTAPPENRDVLTPQDLTVALMYLQTQRDAREENPERANIPGPLQP</sequence>